<protein>
    <submittedName>
        <fullName evidence="1">Uncharacterized protein</fullName>
    </submittedName>
</protein>
<reference evidence="2" key="1">
    <citation type="journal article" date="2021" name="Science">
        <title>Hunting the eagle killer: A cyanobacterial neurotoxin causes vacuolar myelinopathy.</title>
        <authorList>
            <person name="Breinlinger S."/>
            <person name="Phillips T.J."/>
            <person name="Haram B.N."/>
            <person name="Mares J."/>
            <person name="Martinez Yerena J.A."/>
            <person name="Hrouzek P."/>
            <person name="Sobotka R."/>
            <person name="Henderson W.M."/>
            <person name="Schmieder P."/>
            <person name="Williams S.M."/>
            <person name="Lauderdale J.D."/>
            <person name="Wilde H.D."/>
            <person name="Gerrin W."/>
            <person name="Kust A."/>
            <person name="Washington J.W."/>
            <person name="Wagner C."/>
            <person name="Geier B."/>
            <person name="Liebeke M."/>
            <person name="Enke H."/>
            <person name="Niedermeyer T.H.J."/>
            <person name="Wilde S.B."/>
        </authorList>
    </citation>
    <scope>NUCLEOTIDE SEQUENCE [LARGE SCALE GENOMIC DNA]</scope>
    <source>
        <strain evidence="2">Thurmond2011</strain>
    </source>
</reference>
<comment type="caution">
    <text evidence="1">The sequence shown here is derived from an EMBL/GenBank/DDBJ whole genome shotgun (WGS) entry which is preliminary data.</text>
</comment>
<keyword evidence="2" id="KW-1185">Reference proteome</keyword>
<accession>A0AAP5IFV0</accession>
<name>A0AAP5IFV0_9CYAN</name>
<dbReference type="RefSeq" id="WP_208341542.1">
    <property type="nucleotide sequence ID" value="NZ_CAWQFN010000915.1"/>
</dbReference>
<organism evidence="1 2">
    <name type="scientific">Aetokthonos hydrillicola Thurmond2011</name>
    <dbReference type="NCBI Taxonomy" id="2712845"/>
    <lineage>
        <taxon>Bacteria</taxon>
        <taxon>Bacillati</taxon>
        <taxon>Cyanobacteriota</taxon>
        <taxon>Cyanophyceae</taxon>
        <taxon>Nostocales</taxon>
        <taxon>Hapalosiphonaceae</taxon>
        <taxon>Aetokthonos</taxon>
    </lineage>
</organism>
<proteinExistence type="predicted"/>
<evidence type="ECO:0000313" key="1">
    <source>
        <dbReference type="EMBL" id="MDR9899962.1"/>
    </source>
</evidence>
<sequence>MLKLIYTETSFYLEYVVQSLEEWVAQQAILALRVGQVLCVKPSTASFLLPVNLSGVEVLRVLAYQDDQEIIALDVCDLDFVEVTLRGSWLSNGAVDADGLFVTAVSDRTELFLHKLWLEAQACTSVCSE</sequence>
<dbReference type="Proteomes" id="UP000667802">
    <property type="component" value="Unassembled WGS sequence"/>
</dbReference>
<dbReference type="EMBL" id="JAALHA020000029">
    <property type="protein sequence ID" value="MDR9899962.1"/>
    <property type="molecule type" value="Genomic_DNA"/>
</dbReference>
<evidence type="ECO:0000313" key="2">
    <source>
        <dbReference type="Proteomes" id="UP000667802"/>
    </source>
</evidence>
<dbReference type="NCBIfam" id="NF045647">
    <property type="entry name" value="alr0857_fam"/>
    <property type="match status" value="1"/>
</dbReference>
<gene>
    <name evidence="1" type="ORF">G7B40_036230</name>
</gene>
<dbReference type="AlphaFoldDB" id="A0AAP5IFV0"/>
<dbReference type="InterPro" id="IPR054664">
    <property type="entry name" value="Alr0857-like"/>
</dbReference>